<dbReference type="AlphaFoldDB" id="A0AAU9RHK3"/>
<dbReference type="InterPro" id="IPR028226">
    <property type="entry name" value="LIN37"/>
</dbReference>
<feature type="region of interest" description="Disordered" evidence="1">
    <location>
        <begin position="242"/>
        <end position="290"/>
    </location>
</feature>
<dbReference type="EMBL" id="OU466857">
    <property type="protein sequence ID" value="CAH2038897.1"/>
    <property type="molecule type" value="Genomic_DNA"/>
</dbReference>
<dbReference type="PANTHER" id="PTHR37173">
    <property type="entry name" value="HYDROXYPROLINE-RICH GLYCOPROTEIN FAMILY PROTEIN"/>
    <property type="match status" value="1"/>
</dbReference>
<organism evidence="2 3">
    <name type="scientific">Thlaspi arvense</name>
    <name type="common">Field penny-cress</name>
    <dbReference type="NCBI Taxonomy" id="13288"/>
    <lineage>
        <taxon>Eukaryota</taxon>
        <taxon>Viridiplantae</taxon>
        <taxon>Streptophyta</taxon>
        <taxon>Embryophyta</taxon>
        <taxon>Tracheophyta</taxon>
        <taxon>Spermatophyta</taxon>
        <taxon>Magnoliopsida</taxon>
        <taxon>eudicotyledons</taxon>
        <taxon>Gunneridae</taxon>
        <taxon>Pentapetalae</taxon>
        <taxon>rosids</taxon>
        <taxon>malvids</taxon>
        <taxon>Brassicales</taxon>
        <taxon>Brassicaceae</taxon>
        <taxon>Thlaspideae</taxon>
        <taxon>Thlaspi</taxon>
    </lineage>
</organism>
<evidence type="ECO:0000313" key="3">
    <source>
        <dbReference type="Proteomes" id="UP000836841"/>
    </source>
</evidence>
<reference evidence="2 3" key="1">
    <citation type="submission" date="2022-03" db="EMBL/GenBank/DDBJ databases">
        <authorList>
            <person name="Nunn A."/>
            <person name="Chopra R."/>
            <person name="Nunn A."/>
            <person name="Contreras Garrido A."/>
        </authorList>
    </citation>
    <scope>NUCLEOTIDE SEQUENCE [LARGE SCALE GENOMIC DNA]</scope>
</reference>
<accession>A0AAU9RHK3</accession>
<evidence type="ECO:0000313" key="2">
    <source>
        <dbReference type="EMBL" id="CAH2038897.1"/>
    </source>
</evidence>
<dbReference type="PANTHER" id="PTHR37173:SF3">
    <property type="entry name" value="HYDROXYPROLINE-RICH GLYCOPROTEIN FAMILY PROTEIN"/>
    <property type="match status" value="1"/>
</dbReference>
<feature type="compositionally biased region" description="Low complexity" evidence="1">
    <location>
        <begin position="7"/>
        <end position="32"/>
    </location>
</feature>
<evidence type="ECO:0000256" key="1">
    <source>
        <dbReference type="SAM" id="MobiDB-lite"/>
    </source>
</evidence>
<keyword evidence="3" id="KW-1185">Reference proteome</keyword>
<dbReference type="GO" id="GO:0017053">
    <property type="term" value="C:transcription repressor complex"/>
    <property type="evidence" value="ECO:0007669"/>
    <property type="project" value="InterPro"/>
</dbReference>
<feature type="region of interest" description="Disordered" evidence="1">
    <location>
        <begin position="1"/>
        <end position="54"/>
    </location>
</feature>
<feature type="compositionally biased region" description="Pro residues" evidence="1">
    <location>
        <begin position="37"/>
        <end position="49"/>
    </location>
</feature>
<proteinExistence type="predicted"/>
<sequence length="340" mass="37331">MSTPDPNSSATVTVNPSTATTSVSPATPAVTVRIPTSQPPPAPPPPPPSYRAIAPLHHPNQFHQAHNNVYAQSIPNRRPNPPHQLHHPDPSTVLFPFAPPGRGFTTRPVRMSSPLAADPSATAANQSGYPPRPVMAYNHRQFGPNQMESMMQFMRARNPQIHQLPHPGSCSPAGPGPMRGIPHFLQPRVSPPPTSILDTGRNKNARKRDAALVLVRGRKVRITDGASLYSLGRSWLRNGAHEGIQSQRSDTMKPLPKPLPVDTMEASVPNEPAKEPSVEDKEDEESVEQLSEKDLLKIHVERAKKVRAGLREERLRKIARYKARLALLLPQSGEQCIKND</sequence>
<gene>
    <name evidence="2" type="ORF">TAV2_LOCUS2129</name>
</gene>
<dbReference type="Proteomes" id="UP000836841">
    <property type="component" value="Chromosome 1"/>
</dbReference>
<dbReference type="Pfam" id="PF15306">
    <property type="entry name" value="LIN37"/>
    <property type="match status" value="1"/>
</dbReference>
<protein>
    <submittedName>
        <fullName evidence="2">Uncharacterized protein</fullName>
    </submittedName>
</protein>
<name>A0AAU9RHK3_THLAR</name>